<protein>
    <submittedName>
        <fullName evidence="9">AEC family transporter</fullName>
    </submittedName>
</protein>
<evidence type="ECO:0000256" key="3">
    <source>
        <dbReference type="ARBA" id="ARBA00022448"/>
    </source>
</evidence>
<proteinExistence type="inferred from homology"/>
<feature type="transmembrane region" description="Helical" evidence="8">
    <location>
        <begin position="6"/>
        <end position="24"/>
    </location>
</feature>
<feature type="transmembrane region" description="Helical" evidence="8">
    <location>
        <begin position="101"/>
        <end position="123"/>
    </location>
</feature>
<name>A0A6I4VVA0_9BACL</name>
<feature type="transmembrane region" description="Helical" evidence="8">
    <location>
        <begin position="163"/>
        <end position="183"/>
    </location>
</feature>
<feature type="transmembrane region" description="Helical" evidence="8">
    <location>
        <begin position="258"/>
        <end position="276"/>
    </location>
</feature>
<keyword evidence="4" id="KW-1003">Cell membrane</keyword>
<dbReference type="Pfam" id="PF03547">
    <property type="entry name" value="Mem_trans"/>
    <property type="match status" value="1"/>
</dbReference>
<feature type="transmembrane region" description="Helical" evidence="8">
    <location>
        <begin position="36"/>
        <end position="57"/>
    </location>
</feature>
<evidence type="ECO:0000256" key="7">
    <source>
        <dbReference type="ARBA" id="ARBA00023136"/>
    </source>
</evidence>
<evidence type="ECO:0000256" key="8">
    <source>
        <dbReference type="SAM" id="Phobius"/>
    </source>
</evidence>
<dbReference type="InterPro" id="IPR038770">
    <property type="entry name" value="Na+/solute_symporter_sf"/>
</dbReference>
<keyword evidence="6 8" id="KW-1133">Transmembrane helix</keyword>
<sequence>MNFVVMIQSVLMMASMLGIGALLTKKVTFNADTRTLLTTLIVYVAVPCVIIGSFLQLPKEDGLYHHLLIVFVFSLGIYAITLVVTWWFARLLGISKFQASQMAVIAAQGNTGFIGLPLCLILFGSKGVILAAVFDTAVGISLWTMSVMVIKHQYSVTLRSLKPMINFPLIAFFIGLLLSIFQVEAPETLLQLLLKLGALASPLALIYIGLFLPKLFRSKKQTTYKPLIIAIGIKLFVVPLLAIGILSFLPLDKLTQQIILLMSTMPTGSMVPILFAQLKADEEFGAQATVFATIISMLTIPLMYSVGSGILHI</sequence>
<keyword evidence="5 8" id="KW-0812">Transmembrane</keyword>
<feature type="transmembrane region" description="Helical" evidence="8">
    <location>
        <begin position="288"/>
        <end position="311"/>
    </location>
</feature>
<evidence type="ECO:0000256" key="1">
    <source>
        <dbReference type="ARBA" id="ARBA00004651"/>
    </source>
</evidence>
<comment type="similarity">
    <text evidence="2">Belongs to the auxin efflux carrier (TC 2.A.69) family.</text>
</comment>
<gene>
    <name evidence="9" type="ORF">GSM42_08360</name>
</gene>
<organism evidence="9 10">
    <name type="scientific">Shimazuella alba</name>
    <dbReference type="NCBI Taxonomy" id="2690964"/>
    <lineage>
        <taxon>Bacteria</taxon>
        <taxon>Bacillati</taxon>
        <taxon>Bacillota</taxon>
        <taxon>Bacilli</taxon>
        <taxon>Bacillales</taxon>
        <taxon>Thermoactinomycetaceae</taxon>
        <taxon>Shimazuella</taxon>
    </lineage>
</organism>
<dbReference type="GO" id="GO:0055085">
    <property type="term" value="P:transmembrane transport"/>
    <property type="evidence" value="ECO:0007669"/>
    <property type="project" value="InterPro"/>
</dbReference>
<dbReference type="AlphaFoldDB" id="A0A6I4VVA0"/>
<dbReference type="Proteomes" id="UP000430692">
    <property type="component" value="Unassembled WGS sequence"/>
</dbReference>
<dbReference type="RefSeq" id="WP_160801085.1">
    <property type="nucleotide sequence ID" value="NZ_WUUL01000004.1"/>
</dbReference>
<keyword evidence="7 8" id="KW-0472">Membrane</keyword>
<comment type="caution">
    <text evidence="9">The sequence shown here is derived from an EMBL/GenBank/DDBJ whole genome shotgun (WGS) entry which is preliminary data.</text>
</comment>
<reference evidence="9 10" key="1">
    <citation type="submission" date="2019-12" db="EMBL/GenBank/DDBJ databases">
        <title>Whole-genome analyses of novel actinobacteria.</title>
        <authorList>
            <person name="Sahin N."/>
            <person name="Saygin H."/>
        </authorList>
    </citation>
    <scope>NUCLEOTIDE SEQUENCE [LARGE SCALE GENOMIC DNA]</scope>
    <source>
        <strain evidence="9 10">KC615</strain>
    </source>
</reference>
<accession>A0A6I4VVA0</accession>
<evidence type="ECO:0000256" key="2">
    <source>
        <dbReference type="ARBA" id="ARBA00010145"/>
    </source>
</evidence>
<dbReference type="Gene3D" id="1.20.1530.20">
    <property type="match status" value="1"/>
</dbReference>
<feature type="transmembrane region" description="Helical" evidence="8">
    <location>
        <begin position="189"/>
        <end position="212"/>
    </location>
</feature>
<comment type="subcellular location">
    <subcellularLocation>
        <location evidence="1">Cell membrane</location>
        <topology evidence="1">Multi-pass membrane protein</topology>
    </subcellularLocation>
</comment>
<keyword evidence="10" id="KW-1185">Reference proteome</keyword>
<keyword evidence="3" id="KW-0813">Transport</keyword>
<feature type="transmembrane region" description="Helical" evidence="8">
    <location>
        <begin position="129"/>
        <end position="151"/>
    </location>
</feature>
<evidence type="ECO:0000256" key="6">
    <source>
        <dbReference type="ARBA" id="ARBA00022989"/>
    </source>
</evidence>
<dbReference type="PANTHER" id="PTHR36838:SF3">
    <property type="entry name" value="TRANSPORTER AUXIN EFFLUX CARRIER EC FAMILY"/>
    <property type="match status" value="1"/>
</dbReference>
<evidence type="ECO:0000256" key="5">
    <source>
        <dbReference type="ARBA" id="ARBA00022692"/>
    </source>
</evidence>
<evidence type="ECO:0000313" key="9">
    <source>
        <dbReference type="EMBL" id="MXQ53736.1"/>
    </source>
</evidence>
<dbReference type="EMBL" id="WUUL01000004">
    <property type="protein sequence ID" value="MXQ53736.1"/>
    <property type="molecule type" value="Genomic_DNA"/>
</dbReference>
<evidence type="ECO:0000313" key="10">
    <source>
        <dbReference type="Proteomes" id="UP000430692"/>
    </source>
</evidence>
<feature type="transmembrane region" description="Helical" evidence="8">
    <location>
        <begin position="224"/>
        <end position="246"/>
    </location>
</feature>
<dbReference type="GO" id="GO:0005886">
    <property type="term" value="C:plasma membrane"/>
    <property type="evidence" value="ECO:0007669"/>
    <property type="project" value="UniProtKB-SubCell"/>
</dbReference>
<feature type="transmembrane region" description="Helical" evidence="8">
    <location>
        <begin position="63"/>
        <end position="89"/>
    </location>
</feature>
<dbReference type="PANTHER" id="PTHR36838">
    <property type="entry name" value="AUXIN EFFLUX CARRIER FAMILY PROTEIN"/>
    <property type="match status" value="1"/>
</dbReference>
<evidence type="ECO:0000256" key="4">
    <source>
        <dbReference type="ARBA" id="ARBA00022475"/>
    </source>
</evidence>
<dbReference type="InterPro" id="IPR004776">
    <property type="entry name" value="Mem_transp_PIN-like"/>
</dbReference>